<sequence length="152" mass="16949">MTWTPIVVPTGLHAFLVAVELRPQLSKAQQRRFFGQMRRALRPKGYWSGSRYGLCLVASDPAQSTAARHATLNWLIDQQELSQVHMHVPRPLHDYLTEFPVHDADDDKPLEAELAADCRNAVRQALVGALLHRRHVLGTLSRKGGEGEGATP</sequence>
<dbReference type="Proteomes" id="UP001221189">
    <property type="component" value="Unassembled WGS sequence"/>
</dbReference>
<evidence type="ECO:0000313" key="2">
    <source>
        <dbReference type="Proteomes" id="UP001221189"/>
    </source>
</evidence>
<keyword evidence="2" id="KW-1185">Reference proteome</keyword>
<proteinExistence type="predicted"/>
<evidence type="ECO:0000313" key="1">
    <source>
        <dbReference type="EMBL" id="MDC8773337.1"/>
    </source>
</evidence>
<accession>A0ABT5KHC9</accession>
<dbReference type="EMBL" id="JAQQXT010000011">
    <property type="protein sequence ID" value="MDC8773337.1"/>
    <property type="molecule type" value="Genomic_DNA"/>
</dbReference>
<dbReference type="RefSeq" id="WP_273601471.1">
    <property type="nucleotide sequence ID" value="NZ_JAQQXT010000011.1"/>
</dbReference>
<protein>
    <submittedName>
        <fullName evidence="1">Uncharacterized protein</fullName>
    </submittedName>
</protein>
<organism evidence="1 2">
    <name type="scientific">Roseateles albus</name>
    <dbReference type="NCBI Taxonomy" id="2987525"/>
    <lineage>
        <taxon>Bacteria</taxon>
        <taxon>Pseudomonadati</taxon>
        <taxon>Pseudomonadota</taxon>
        <taxon>Betaproteobacteria</taxon>
        <taxon>Burkholderiales</taxon>
        <taxon>Sphaerotilaceae</taxon>
        <taxon>Roseateles</taxon>
    </lineage>
</organism>
<comment type="caution">
    <text evidence="1">The sequence shown here is derived from an EMBL/GenBank/DDBJ whole genome shotgun (WGS) entry which is preliminary data.</text>
</comment>
<reference evidence="1 2" key="1">
    <citation type="submission" date="2022-10" db="EMBL/GenBank/DDBJ databases">
        <title>Paucibacter sp. hw1 Genome sequencing.</title>
        <authorList>
            <person name="Park S."/>
        </authorList>
    </citation>
    <scope>NUCLEOTIDE SEQUENCE [LARGE SCALE GENOMIC DNA]</scope>
    <source>
        <strain evidence="2">hw1</strain>
    </source>
</reference>
<gene>
    <name evidence="1" type="ORF">PRZ03_17275</name>
</gene>
<name>A0ABT5KHC9_9BURK</name>